<protein>
    <submittedName>
        <fullName evidence="2">Uncharacterized protein</fullName>
    </submittedName>
</protein>
<reference evidence="2" key="1">
    <citation type="journal article" date="2012" name="Proc. Natl. Acad. Sci. U.S.A.">
        <title>Antigenic diversity is generated by distinct evolutionary mechanisms in African trypanosome species.</title>
        <authorList>
            <person name="Jackson A.P."/>
            <person name="Berry A."/>
            <person name="Aslett M."/>
            <person name="Allison H.C."/>
            <person name="Burton P."/>
            <person name="Vavrova-Anderson J."/>
            <person name="Brown R."/>
            <person name="Browne H."/>
            <person name="Corton N."/>
            <person name="Hauser H."/>
            <person name="Gamble J."/>
            <person name="Gilderthorp R."/>
            <person name="Marcello L."/>
            <person name="McQuillan J."/>
            <person name="Otto T.D."/>
            <person name="Quail M.A."/>
            <person name="Sanders M.J."/>
            <person name="van Tonder A."/>
            <person name="Ginger M.L."/>
            <person name="Field M.C."/>
            <person name="Barry J.D."/>
            <person name="Hertz-Fowler C."/>
            <person name="Berriman M."/>
        </authorList>
    </citation>
    <scope>NUCLEOTIDE SEQUENCE</scope>
    <source>
        <strain evidence="2">Y486</strain>
    </source>
</reference>
<gene>
    <name evidence="2" type="ORF">TVY486_1118040</name>
</gene>
<dbReference type="VEuPathDB" id="TriTrypDB:TvY486_1118040"/>
<feature type="transmembrane region" description="Helical" evidence="1">
    <location>
        <begin position="21"/>
        <end position="40"/>
    </location>
</feature>
<dbReference type="AlphaFoldDB" id="G0U9N4"/>
<evidence type="ECO:0000313" key="2">
    <source>
        <dbReference type="EMBL" id="CCC54320.1"/>
    </source>
</evidence>
<evidence type="ECO:0000256" key="1">
    <source>
        <dbReference type="SAM" id="Phobius"/>
    </source>
</evidence>
<accession>G0U9N4</accession>
<keyword evidence="1" id="KW-0472">Membrane</keyword>
<keyword evidence="1" id="KW-0812">Transmembrane</keyword>
<keyword evidence="1" id="KW-1133">Transmembrane helix</keyword>
<organism evidence="2">
    <name type="scientific">Trypanosoma vivax (strain Y486)</name>
    <dbReference type="NCBI Taxonomy" id="1055687"/>
    <lineage>
        <taxon>Eukaryota</taxon>
        <taxon>Discoba</taxon>
        <taxon>Euglenozoa</taxon>
        <taxon>Kinetoplastea</taxon>
        <taxon>Metakinetoplastina</taxon>
        <taxon>Trypanosomatida</taxon>
        <taxon>Trypanosomatidae</taxon>
        <taxon>Trypanosoma</taxon>
        <taxon>Duttonella</taxon>
    </lineage>
</organism>
<sequence length="203" mass="23225">MLLFKKNFSTDRAVISTLPQCALSSIVLILVSYFVYISFYTTSFSIVNQNLGGLWIPPHHRSDVWINIECTPGDEVRCDVVVGMEGVRTDSFSALFYMVGDHGWIASRELTNERWMLLRYHQRRLFARVLGKNELKLFVLSRHVAAREPLIRGKLVPICSTIFVIAVSKWAQIKWFSKQSPTGRARLFRYSASRHVSLGSKLA</sequence>
<proteinExistence type="predicted"/>
<name>G0U9N4_TRYVY</name>
<dbReference type="EMBL" id="HE573027">
    <property type="protein sequence ID" value="CCC54320.1"/>
    <property type="molecule type" value="Genomic_DNA"/>
</dbReference>